<dbReference type="EC" id="3.4.-.-" evidence="6"/>
<dbReference type="EMBL" id="JBCEWA010000015">
    <property type="protein sequence ID" value="MEL5989571.1"/>
    <property type="molecule type" value="Genomic_DNA"/>
</dbReference>
<evidence type="ECO:0000256" key="3">
    <source>
        <dbReference type="ARBA" id="ARBA00022670"/>
    </source>
</evidence>
<dbReference type="RefSeq" id="WP_342303196.1">
    <property type="nucleotide sequence ID" value="NZ_JBCEWA010000015.1"/>
</dbReference>
<gene>
    <name evidence="7" type="ORF">AAF454_14275</name>
</gene>
<sequence>MKKRKFGSCTTMLVGKKASMDGSTMIARNEDSGTANKNPQRFIVMNPEDQPTYYTSVQSAFEMQLPENPLRYTATPDAMEGFGIWGESGINSENVAMTATETITTNSRVLGADPLVEDGIGEEDMLTIVLPYIYSAREGVERLGAILEEYGTYESNGVAFSDADEIWYMETIGGHHWAAIRIPDDAYVIAPNRFNITHFDFASDDTLCSTGLKEFIEKHHLNPDFEGTNLRHIFGSATVKDTRYNNPRAWYIQKQFNPELEYEPTEQNLPFICYANRKISVEDVKWALSSHFENTPYDPYGEGEAKDRELFRTIGLNRNQESHILQIRNDVPAHIAGIHWLAFGPNTFNAMVPFYANVTDTPACYRDTEEDFDITKMHWLSHTIALLGDTNFGLYHDMHSAYEQKVVAACRNLQQNADEEVELQDDLHSYLEAVNERYAKIAFDETNKLLGNMVLAGTKKMKLSYSLSD</sequence>
<keyword evidence="3 6" id="KW-0645">Protease</keyword>
<comment type="caution">
    <text evidence="7">The sequence shown here is derived from an EMBL/GenBank/DDBJ whole genome shotgun (WGS) entry which is preliminary data.</text>
</comment>
<evidence type="ECO:0000256" key="2">
    <source>
        <dbReference type="ARBA" id="ARBA00007225"/>
    </source>
</evidence>
<evidence type="ECO:0000256" key="1">
    <source>
        <dbReference type="ARBA" id="ARBA00001670"/>
    </source>
</evidence>
<evidence type="ECO:0000256" key="6">
    <source>
        <dbReference type="RuleBase" id="RU364089"/>
    </source>
</evidence>
<dbReference type="PANTHER" id="PTHR12994:SF17">
    <property type="entry name" value="LD30995P"/>
    <property type="match status" value="1"/>
</dbReference>
<dbReference type="Pfam" id="PF03577">
    <property type="entry name" value="Peptidase_C69"/>
    <property type="match status" value="1"/>
</dbReference>
<dbReference type="InterPro" id="IPR005322">
    <property type="entry name" value="Peptidase_C69"/>
</dbReference>
<dbReference type="PANTHER" id="PTHR12994">
    <property type="entry name" value="SECERNIN"/>
    <property type="match status" value="1"/>
</dbReference>
<evidence type="ECO:0000256" key="4">
    <source>
        <dbReference type="ARBA" id="ARBA00022801"/>
    </source>
</evidence>
<keyword evidence="5 6" id="KW-0224">Dipeptidase</keyword>
<keyword evidence="4 6" id="KW-0378">Hydrolase</keyword>
<evidence type="ECO:0000256" key="5">
    <source>
        <dbReference type="ARBA" id="ARBA00022997"/>
    </source>
</evidence>
<name>A0ABU9LS01_9BACL</name>
<dbReference type="InterPro" id="IPR047804">
    <property type="entry name" value="C69_dipept_A-like"/>
</dbReference>
<dbReference type="Gene3D" id="3.60.60.10">
    <property type="entry name" value="Penicillin V Acylase, Chain A"/>
    <property type="match status" value="1"/>
</dbReference>
<accession>A0ABU9LS01</accession>
<keyword evidence="8" id="KW-1185">Reference proteome</keyword>
<comment type="catalytic activity">
    <reaction evidence="1">
        <text>an L-aminoacyl-L-amino acid + H2O = 2 an L-alpha-amino acid</text>
        <dbReference type="Rhea" id="RHEA:48940"/>
        <dbReference type="ChEBI" id="CHEBI:15377"/>
        <dbReference type="ChEBI" id="CHEBI:59869"/>
        <dbReference type="ChEBI" id="CHEBI:77460"/>
        <dbReference type="EC" id="3.4.13.19"/>
    </reaction>
</comment>
<comment type="similarity">
    <text evidence="2 6">Belongs to the peptidase C69 family.</text>
</comment>
<dbReference type="NCBIfam" id="NF033678">
    <property type="entry name" value="C69_fam_dipept"/>
    <property type="match status" value="1"/>
</dbReference>
<organism evidence="7 8">
    <name type="scientific">Kurthia gibsonii</name>
    <dbReference type="NCBI Taxonomy" id="33946"/>
    <lineage>
        <taxon>Bacteria</taxon>
        <taxon>Bacillati</taxon>
        <taxon>Bacillota</taxon>
        <taxon>Bacilli</taxon>
        <taxon>Bacillales</taxon>
        <taxon>Caryophanaceae</taxon>
        <taxon>Kurthia</taxon>
    </lineage>
</organism>
<dbReference type="GO" id="GO:0016805">
    <property type="term" value="F:dipeptidase activity"/>
    <property type="evidence" value="ECO:0007669"/>
    <property type="project" value="UniProtKB-KW"/>
</dbReference>
<proteinExistence type="inferred from homology"/>
<evidence type="ECO:0000313" key="8">
    <source>
        <dbReference type="Proteomes" id="UP001398420"/>
    </source>
</evidence>
<reference evidence="7 8" key="1">
    <citation type="submission" date="2024-04" db="EMBL/GenBank/DDBJ databases">
        <authorList>
            <person name="Wu Y.S."/>
            <person name="Zhang L."/>
        </authorList>
    </citation>
    <scope>NUCLEOTIDE SEQUENCE [LARGE SCALE GENOMIC DNA]</scope>
    <source>
        <strain evidence="7 8">KG-01</strain>
    </source>
</reference>
<evidence type="ECO:0000313" key="7">
    <source>
        <dbReference type="EMBL" id="MEL5989571.1"/>
    </source>
</evidence>
<dbReference type="Proteomes" id="UP001398420">
    <property type="component" value="Unassembled WGS sequence"/>
</dbReference>
<protein>
    <recommendedName>
        <fullName evidence="6">Dipeptidase</fullName>
        <ecNumber evidence="6">3.4.-.-</ecNumber>
    </recommendedName>
</protein>